<keyword evidence="4 5" id="KW-0472">Membrane</keyword>
<keyword evidence="3 5" id="KW-1133">Transmembrane helix</keyword>
<evidence type="ECO:0000256" key="5">
    <source>
        <dbReference type="SAM" id="Phobius"/>
    </source>
</evidence>
<evidence type="ECO:0000256" key="2">
    <source>
        <dbReference type="ARBA" id="ARBA00022692"/>
    </source>
</evidence>
<feature type="transmembrane region" description="Helical" evidence="5">
    <location>
        <begin position="186"/>
        <end position="204"/>
    </location>
</feature>
<dbReference type="EMBL" id="JAAAML010000002">
    <property type="protein sequence ID" value="MCO6409214.1"/>
    <property type="molecule type" value="Genomic_DNA"/>
</dbReference>
<feature type="transmembrane region" description="Helical" evidence="5">
    <location>
        <begin position="70"/>
        <end position="89"/>
    </location>
</feature>
<accession>A0ABT1CSP8</accession>
<evidence type="ECO:0000313" key="7">
    <source>
        <dbReference type="EMBL" id="MCO6409214.1"/>
    </source>
</evidence>
<feature type="transmembrane region" description="Helical" evidence="5">
    <location>
        <begin position="378"/>
        <end position="398"/>
    </location>
</feature>
<evidence type="ECO:0000256" key="4">
    <source>
        <dbReference type="ARBA" id="ARBA00023136"/>
    </source>
</evidence>
<dbReference type="InterPro" id="IPR007016">
    <property type="entry name" value="O-antigen_ligase-rel_domated"/>
</dbReference>
<organism evidence="7 8">
    <name type="scientific">Hoeflea alexandrii</name>
    <dbReference type="NCBI Taxonomy" id="288436"/>
    <lineage>
        <taxon>Bacteria</taxon>
        <taxon>Pseudomonadati</taxon>
        <taxon>Pseudomonadota</taxon>
        <taxon>Alphaproteobacteria</taxon>
        <taxon>Hyphomicrobiales</taxon>
        <taxon>Rhizobiaceae</taxon>
        <taxon>Hoeflea</taxon>
    </lineage>
</organism>
<evidence type="ECO:0000256" key="1">
    <source>
        <dbReference type="ARBA" id="ARBA00004141"/>
    </source>
</evidence>
<dbReference type="PANTHER" id="PTHR37422">
    <property type="entry name" value="TEICHURONIC ACID BIOSYNTHESIS PROTEIN TUAE"/>
    <property type="match status" value="1"/>
</dbReference>
<feature type="transmembrane region" description="Helical" evidence="5">
    <location>
        <begin position="152"/>
        <end position="174"/>
    </location>
</feature>
<dbReference type="Pfam" id="PF04932">
    <property type="entry name" value="Wzy_C"/>
    <property type="match status" value="1"/>
</dbReference>
<dbReference type="PANTHER" id="PTHR37422:SF13">
    <property type="entry name" value="LIPOPOLYSACCHARIDE BIOSYNTHESIS PROTEIN PA4999-RELATED"/>
    <property type="match status" value="1"/>
</dbReference>
<feature type="transmembrane region" description="Helical" evidence="5">
    <location>
        <begin position="40"/>
        <end position="58"/>
    </location>
</feature>
<evidence type="ECO:0000259" key="6">
    <source>
        <dbReference type="Pfam" id="PF04932"/>
    </source>
</evidence>
<sequence>MSALTAETPARKPDLVSILASLGLMVFLAASLSVPGGYSIGTAIIAIAGLVFLAKRLFARAPLIQPTLAGKLPLVFMAFAFVGAAISLWQQAPAGYYEMYIPFLWAPLIFLAVLDGRVDRRFIWLGCLLGAGLACAIAMYQSIHLGAERPSGFLTSPIFFGNNALLLGSVTLAGRHDPPFNLRKPVWLALAYAGFLLGLAASLLTLSKGGWPLAPLVFAWVVVEDFWRASRRERLSLVLVAVTFLALLPLMPVKSTMERINHAAIGAMEWFRSGEMVDGSVSPRLELWKLGLTIWPEKPWLGHTREGVTQRIEQNFAHKDVANGLGGFGALHSEPIQILAEKGLAGLLSWALVYAVSAVVFWRAYLRPEPVRKMLGQAGLITLAGSFVFGLSDTYLIWNVNRQLFVFFVMTMAALLLAESKRSA</sequence>
<feature type="transmembrane region" description="Helical" evidence="5">
    <location>
        <begin position="234"/>
        <end position="251"/>
    </location>
</feature>
<evidence type="ECO:0000256" key="3">
    <source>
        <dbReference type="ARBA" id="ARBA00022989"/>
    </source>
</evidence>
<comment type="subcellular location">
    <subcellularLocation>
        <location evidence="1">Membrane</location>
        <topology evidence="1">Multi-pass membrane protein</topology>
    </subcellularLocation>
</comment>
<feature type="transmembrane region" description="Helical" evidence="5">
    <location>
        <begin position="347"/>
        <end position="366"/>
    </location>
</feature>
<protein>
    <recommendedName>
        <fullName evidence="6">O-antigen ligase-related domain-containing protein</fullName>
    </recommendedName>
</protein>
<name>A0ABT1CSP8_9HYPH</name>
<reference evidence="7 8" key="1">
    <citation type="submission" date="2020-01" db="EMBL/GenBank/DDBJ databases">
        <title>Genomes of bacteria type strains.</title>
        <authorList>
            <person name="Chen J."/>
            <person name="Zhu S."/>
            <person name="Yang J."/>
        </authorList>
    </citation>
    <scope>NUCLEOTIDE SEQUENCE [LARGE SCALE GENOMIC DNA]</scope>
    <source>
        <strain evidence="7 8">DSM 16655</strain>
    </source>
</reference>
<feature type="transmembrane region" description="Helical" evidence="5">
    <location>
        <begin position="121"/>
        <end position="140"/>
    </location>
</feature>
<feature type="domain" description="O-antigen ligase-related" evidence="6">
    <location>
        <begin position="194"/>
        <end position="350"/>
    </location>
</feature>
<feature type="transmembrane region" description="Helical" evidence="5">
    <location>
        <begin position="404"/>
        <end position="420"/>
    </location>
</feature>
<dbReference type="RefSeq" id="WP_252916159.1">
    <property type="nucleotide sequence ID" value="NZ_JAAAML010000002.1"/>
</dbReference>
<keyword evidence="8" id="KW-1185">Reference proteome</keyword>
<gene>
    <name evidence="7" type="ORF">GTW23_13600</name>
</gene>
<feature type="transmembrane region" description="Helical" evidence="5">
    <location>
        <begin position="95"/>
        <end position="114"/>
    </location>
</feature>
<dbReference type="InterPro" id="IPR051533">
    <property type="entry name" value="WaaL-like"/>
</dbReference>
<comment type="caution">
    <text evidence="7">The sequence shown here is derived from an EMBL/GenBank/DDBJ whole genome shotgun (WGS) entry which is preliminary data.</text>
</comment>
<evidence type="ECO:0000313" key="8">
    <source>
        <dbReference type="Proteomes" id="UP001320715"/>
    </source>
</evidence>
<proteinExistence type="predicted"/>
<keyword evidence="2 5" id="KW-0812">Transmembrane</keyword>
<dbReference type="Proteomes" id="UP001320715">
    <property type="component" value="Unassembled WGS sequence"/>
</dbReference>